<proteinExistence type="predicted"/>
<organism evidence="6 7">
    <name type="scientific">Forsythia ovata</name>
    <dbReference type="NCBI Taxonomy" id="205694"/>
    <lineage>
        <taxon>Eukaryota</taxon>
        <taxon>Viridiplantae</taxon>
        <taxon>Streptophyta</taxon>
        <taxon>Embryophyta</taxon>
        <taxon>Tracheophyta</taxon>
        <taxon>Spermatophyta</taxon>
        <taxon>Magnoliopsida</taxon>
        <taxon>eudicotyledons</taxon>
        <taxon>Gunneridae</taxon>
        <taxon>Pentapetalae</taxon>
        <taxon>asterids</taxon>
        <taxon>lamiids</taxon>
        <taxon>Lamiales</taxon>
        <taxon>Oleaceae</taxon>
        <taxon>Forsythieae</taxon>
        <taxon>Forsythia</taxon>
    </lineage>
</organism>
<evidence type="ECO:0000256" key="3">
    <source>
        <dbReference type="SAM" id="MobiDB-lite"/>
    </source>
</evidence>
<dbReference type="AlphaFoldDB" id="A0ABD1VM55"/>
<reference evidence="7" key="1">
    <citation type="submission" date="2024-07" db="EMBL/GenBank/DDBJ databases">
        <title>Two chromosome-level genome assemblies of Korean endemic species Abeliophyllum distichum and Forsythia ovata (Oleaceae).</title>
        <authorList>
            <person name="Jang H."/>
        </authorList>
    </citation>
    <scope>NUCLEOTIDE SEQUENCE [LARGE SCALE GENOMIC DNA]</scope>
</reference>
<feature type="domain" description="HTH myb-type" evidence="5">
    <location>
        <begin position="13"/>
        <end position="52"/>
    </location>
</feature>
<dbReference type="EMBL" id="JBFOLJ010000005">
    <property type="protein sequence ID" value="KAL2538412.1"/>
    <property type="molecule type" value="Genomic_DNA"/>
</dbReference>
<evidence type="ECO:0000259" key="5">
    <source>
        <dbReference type="PROSITE" id="PS51294"/>
    </source>
</evidence>
<accession>A0ABD1VM55</accession>
<dbReference type="CDD" id="cd00167">
    <property type="entry name" value="SANT"/>
    <property type="match status" value="2"/>
</dbReference>
<dbReference type="InterPro" id="IPR017930">
    <property type="entry name" value="Myb_dom"/>
</dbReference>
<feature type="domain" description="HTH myb-type" evidence="5">
    <location>
        <begin position="96"/>
        <end position="145"/>
    </location>
</feature>
<dbReference type="PROSITE" id="PS51294">
    <property type="entry name" value="HTH_MYB"/>
    <property type="match status" value="2"/>
</dbReference>
<keyword evidence="2" id="KW-0539">Nucleus</keyword>
<comment type="subcellular location">
    <subcellularLocation>
        <location evidence="1">Nucleus</location>
    </subcellularLocation>
</comment>
<evidence type="ECO:0000256" key="1">
    <source>
        <dbReference type="ARBA" id="ARBA00004123"/>
    </source>
</evidence>
<feature type="compositionally biased region" description="Acidic residues" evidence="3">
    <location>
        <begin position="1"/>
        <end position="10"/>
    </location>
</feature>
<gene>
    <name evidence="6" type="ORF">Fot_19803</name>
</gene>
<protein>
    <submittedName>
        <fullName evidence="6">Myb domain protein 52</fullName>
    </submittedName>
</protein>
<dbReference type="Pfam" id="PF00249">
    <property type="entry name" value="Myb_DNA-binding"/>
    <property type="match status" value="2"/>
</dbReference>
<feature type="domain" description="Myb-like" evidence="4">
    <location>
        <begin position="98"/>
        <end position="141"/>
    </location>
</feature>
<evidence type="ECO:0000313" key="6">
    <source>
        <dbReference type="EMBL" id="KAL2538412.1"/>
    </source>
</evidence>
<dbReference type="SMART" id="SM00717">
    <property type="entry name" value="SANT"/>
    <property type="match status" value="2"/>
</dbReference>
<name>A0ABD1VM55_9LAMI</name>
<dbReference type="InterPro" id="IPR050560">
    <property type="entry name" value="MYB_TF"/>
</dbReference>
<dbReference type="PROSITE" id="PS50090">
    <property type="entry name" value="MYB_LIKE"/>
    <property type="match status" value="2"/>
</dbReference>
<evidence type="ECO:0000259" key="4">
    <source>
        <dbReference type="PROSITE" id="PS50090"/>
    </source>
</evidence>
<dbReference type="GO" id="GO:0005634">
    <property type="term" value="C:nucleus"/>
    <property type="evidence" value="ECO:0007669"/>
    <property type="project" value="UniProtKB-SubCell"/>
</dbReference>
<feature type="domain" description="Myb-like" evidence="4">
    <location>
        <begin position="18"/>
        <end position="53"/>
    </location>
</feature>
<dbReference type="PANTHER" id="PTHR45614:SF221">
    <property type="entry name" value="MYB DOMAIN PROTEIN 110"/>
    <property type="match status" value="1"/>
</dbReference>
<dbReference type="Gene3D" id="1.10.10.60">
    <property type="entry name" value="Homeodomain-like"/>
    <property type="match status" value="2"/>
</dbReference>
<evidence type="ECO:0000313" key="7">
    <source>
        <dbReference type="Proteomes" id="UP001604277"/>
    </source>
</evidence>
<evidence type="ECO:0000256" key="2">
    <source>
        <dbReference type="ARBA" id="ARBA00023242"/>
    </source>
</evidence>
<feature type="region of interest" description="Disordered" evidence="3">
    <location>
        <begin position="1"/>
        <end position="25"/>
    </location>
</feature>
<dbReference type="SUPFAM" id="SSF46689">
    <property type="entry name" value="Homeodomain-like"/>
    <property type="match status" value="1"/>
</dbReference>
<dbReference type="InterPro" id="IPR001005">
    <property type="entry name" value="SANT/Myb"/>
</dbReference>
<comment type="caution">
    <text evidence="6">The sequence shown here is derived from an EMBL/GenBank/DDBJ whole genome shotgun (WGS) entry which is preliminary data.</text>
</comment>
<sequence length="307" mass="34531">MMEEIGDGSSDEARTCPRGHWRPAEDEKLRQLVEQYGPQNWNSIAEKLQGRSEMAQPIVPILEEAEKRVERWSVVASGGIVGGRRGQAAASSGDYHRPFTEEEEERLLAAHRIHGNKWALISRYFPGRTDNAVKNHWHVIMARKQREQSKIFGKKSYQEFATHDSISHSYVVGQKNSRFPDSGILEFRNQREENIFTVSSSSGSYASWPCTSILSTYDLSTAADFTARKGSNQYSFSSSSSFHGDSAVPNSFGYLDCRFVSRKHGKINGELMQNGAKTGKRIEQQEDQSIQKKNLPFIDFLGVGISS</sequence>
<dbReference type="PANTHER" id="PTHR45614">
    <property type="entry name" value="MYB PROTEIN-RELATED"/>
    <property type="match status" value="1"/>
</dbReference>
<keyword evidence="7" id="KW-1185">Reference proteome</keyword>
<dbReference type="InterPro" id="IPR009057">
    <property type="entry name" value="Homeodomain-like_sf"/>
</dbReference>
<dbReference type="Proteomes" id="UP001604277">
    <property type="component" value="Unassembled WGS sequence"/>
</dbReference>